<dbReference type="EMBL" id="CCMZ01000044">
    <property type="protein sequence ID" value="CDX24956.1"/>
    <property type="molecule type" value="Genomic_DNA"/>
</dbReference>
<evidence type="ECO:0000313" key="1">
    <source>
        <dbReference type="EMBL" id="CDX24956.1"/>
    </source>
</evidence>
<name>A0A090E5V1_MESPL</name>
<sequence>MANMQDIHCTVVIDLPAFQQNWLEGKLASIADELLKPTPRDICHFRPVVSSGVLLTLYIHRDAQCPALFRFVSQRVLGIYQPDHCVRCCCGCTENASKSQKLTSVHPAFSHFTRHFFYRGGNAIAIAYKHSHFSPLCLCC</sequence>
<gene>
    <name evidence="1" type="ORF">MPL3356_490029</name>
</gene>
<evidence type="ECO:0000313" key="2">
    <source>
        <dbReference type="Proteomes" id="UP000045285"/>
    </source>
</evidence>
<proteinExistence type="predicted"/>
<organism evidence="1 2">
    <name type="scientific">Mesorhizobium plurifarium</name>
    <dbReference type="NCBI Taxonomy" id="69974"/>
    <lineage>
        <taxon>Bacteria</taxon>
        <taxon>Pseudomonadati</taxon>
        <taxon>Pseudomonadota</taxon>
        <taxon>Alphaproteobacteria</taxon>
        <taxon>Hyphomicrobiales</taxon>
        <taxon>Phyllobacteriaceae</taxon>
        <taxon>Mesorhizobium</taxon>
    </lineage>
</organism>
<protein>
    <submittedName>
        <fullName evidence="1">Uncharacterized protein</fullName>
    </submittedName>
</protein>
<accession>A0A090E5V1</accession>
<keyword evidence="2" id="KW-1185">Reference proteome</keyword>
<dbReference type="AlphaFoldDB" id="A0A090E5V1"/>
<reference evidence="2" key="1">
    <citation type="submission" date="2014-08" db="EMBL/GenBank/DDBJ databases">
        <authorList>
            <person name="Moulin L."/>
        </authorList>
    </citation>
    <scope>NUCLEOTIDE SEQUENCE [LARGE SCALE GENOMIC DNA]</scope>
</reference>
<dbReference type="Proteomes" id="UP000045285">
    <property type="component" value="Unassembled WGS sequence"/>
</dbReference>